<dbReference type="RefSeq" id="WP_139176931.1">
    <property type="nucleotide sequence ID" value="NZ_FOCT01000015.1"/>
</dbReference>
<dbReference type="EMBL" id="FOCT01000015">
    <property type="protein sequence ID" value="SEO25983.1"/>
    <property type="molecule type" value="Genomic_DNA"/>
</dbReference>
<dbReference type="Proteomes" id="UP000183898">
    <property type="component" value="Unassembled WGS sequence"/>
</dbReference>
<name>A0A1H8N967_9PROT</name>
<evidence type="ECO:0000313" key="2">
    <source>
        <dbReference type="Proteomes" id="UP000183898"/>
    </source>
</evidence>
<reference evidence="1 2" key="1">
    <citation type="submission" date="2016-10" db="EMBL/GenBank/DDBJ databases">
        <authorList>
            <person name="de Groot N.N."/>
        </authorList>
    </citation>
    <scope>NUCLEOTIDE SEQUENCE [LARGE SCALE GENOMIC DNA]</scope>
    <source>
        <strain evidence="1 2">Nl18</strain>
    </source>
</reference>
<organism evidence="1 2">
    <name type="scientific">Nitrosospira multiformis</name>
    <dbReference type="NCBI Taxonomy" id="1231"/>
    <lineage>
        <taxon>Bacteria</taxon>
        <taxon>Pseudomonadati</taxon>
        <taxon>Pseudomonadota</taxon>
        <taxon>Betaproteobacteria</taxon>
        <taxon>Nitrosomonadales</taxon>
        <taxon>Nitrosomonadaceae</taxon>
        <taxon>Nitrosospira</taxon>
    </lineage>
</organism>
<evidence type="ECO:0000313" key="1">
    <source>
        <dbReference type="EMBL" id="SEO25983.1"/>
    </source>
</evidence>
<gene>
    <name evidence="1" type="ORF">SAMN05216404_11567</name>
</gene>
<proteinExistence type="predicted"/>
<protein>
    <submittedName>
        <fullName evidence="1">Uncharacterized protein</fullName>
    </submittedName>
</protein>
<dbReference type="AlphaFoldDB" id="A0A1H8N967"/>
<accession>A0A1H8N967</accession>
<sequence length="84" mass="9360">MKEKTPSTCVIDLEKARSRRQVTRALENILGKTSNGTRKCTAIRVHYMDGTSEVKVIGGKPEEQAEALAKLEAEEAKRKALMEE</sequence>